<dbReference type="Pfam" id="PF03900">
    <property type="entry name" value="Porphobil_deamC"/>
    <property type="match status" value="1"/>
</dbReference>
<evidence type="ECO:0000256" key="6">
    <source>
        <dbReference type="ARBA" id="ARBA00023244"/>
    </source>
</evidence>
<evidence type="ECO:0000313" key="12">
    <source>
        <dbReference type="Proteomes" id="UP000294692"/>
    </source>
</evidence>
<dbReference type="AlphaFoldDB" id="A0A4R3VE38"/>
<keyword evidence="5 8" id="KW-0808">Transferase</keyword>
<dbReference type="HAMAP" id="MF_00260">
    <property type="entry name" value="Porphobil_deam"/>
    <property type="match status" value="1"/>
</dbReference>
<comment type="pathway">
    <text evidence="2">Porphyrin-containing compound metabolism; protoporphyrin-IX biosynthesis; coproporphyrinogen-III from 5-aminolevulinate: step 2/4.</text>
</comment>
<sequence length="320" mass="34307">MKQESTPGKLVIATRASRLALWQAERVKARLQALYPSCEVSLLEMTTRGDQILDRSLSKIGGKGLFIKELETALLDGSADLAVHSLKDVPVDMDDMFRLSVILDRDDVRDAFVSNDYDSLEALPQGAVVGTSSLRREAQIRANYPHLRVQPLRGNLDTRLGKLDRGEYAAIILAAAGLRRLGLPDRIRNSISIDVSLPAAGQGALGIEILASRPEMHRWLQPLACRQASVCCEAERAVSRVLGGSCQVPLAAHAVLEDETLRVRGLVATPDGARIVRAEKTGPASEAVALGESVARELIRDGAGEILAALLPGDTGQASG</sequence>
<evidence type="ECO:0000256" key="3">
    <source>
        <dbReference type="ARBA" id="ARBA00005638"/>
    </source>
</evidence>
<dbReference type="GO" id="GO:0006782">
    <property type="term" value="P:protoporphyrinogen IX biosynthetic process"/>
    <property type="evidence" value="ECO:0007669"/>
    <property type="project" value="UniProtKB-UniRule"/>
</dbReference>
<comment type="caution">
    <text evidence="11">The sequence shown here is derived from an EMBL/GenBank/DDBJ whole genome shotgun (WGS) entry which is preliminary data.</text>
</comment>
<comment type="subunit">
    <text evidence="4 8">Monomer.</text>
</comment>
<dbReference type="InterPro" id="IPR036803">
    <property type="entry name" value="Porphobilinogen_deaminase_C_sf"/>
</dbReference>
<dbReference type="Proteomes" id="UP000294692">
    <property type="component" value="Unassembled WGS sequence"/>
</dbReference>
<dbReference type="InterPro" id="IPR022418">
    <property type="entry name" value="Porphobilinogen_deaminase_C"/>
</dbReference>
<comment type="catalytic activity">
    <reaction evidence="7 8">
        <text>4 porphobilinogen + H2O = hydroxymethylbilane + 4 NH4(+)</text>
        <dbReference type="Rhea" id="RHEA:13185"/>
        <dbReference type="ChEBI" id="CHEBI:15377"/>
        <dbReference type="ChEBI" id="CHEBI:28938"/>
        <dbReference type="ChEBI" id="CHEBI:57845"/>
        <dbReference type="ChEBI" id="CHEBI:58126"/>
        <dbReference type="EC" id="2.5.1.61"/>
    </reaction>
</comment>
<feature type="domain" description="Porphobilinogen deaminase C-terminal" evidence="10">
    <location>
        <begin position="231"/>
        <end position="299"/>
    </location>
</feature>
<comment type="miscellaneous">
    <text evidence="8">The porphobilinogen subunits are added to the dipyrromethane group.</text>
</comment>
<comment type="function">
    <text evidence="1 8">Tetrapolymerization of the monopyrrole PBG into the hydroxymethylbilane pre-uroporphyrinogen in several discrete steps.</text>
</comment>
<protein>
    <recommendedName>
        <fullName evidence="8">Porphobilinogen deaminase</fullName>
        <shortName evidence="8">PBG</shortName>
        <ecNumber evidence="8">2.5.1.61</ecNumber>
    </recommendedName>
    <alternativeName>
        <fullName evidence="8">Hydroxymethylbilane synthase</fullName>
        <shortName evidence="8">HMBS</shortName>
    </alternativeName>
    <alternativeName>
        <fullName evidence="8">Pre-uroporphyrinogen synthase</fullName>
    </alternativeName>
</protein>
<dbReference type="Gene3D" id="3.40.190.10">
    <property type="entry name" value="Periplasmic binding protein-like II"/>
    <property type="match status" value="2"/>
</dbReference>
<accession>A0A4R3VE38</accession>
<evidence type="ECO:0000256" key="4">
    <source>
        <dbReference type="ARBA" id="ARBA00011245"/>
    </source>
</evidence>
<dbReference type="Gene3D" id="3.30.160.40">
    <property type="entry name" value="Porphobilinogen deaminase, C-terminal domain"/>
    <property type="match status" value="1"/>
</dbReference>
<feature type="domain" description="Porphobilinogen deaminase N-terminal" evidence="9">
    <location>
        <begin position="10"/>
        <end position="216"/>
    </location>
</feature>
<evidence type="ECO:0000256" key="1">
    <source>
        <dbReference type="ARBA" id="ARBA00002869"/>
    </source>
</evidence>
<dbReference type="RefSeq" id="WP_132474748.1">
    <property type="nucleotide sequence ID" value="NZ_JBHRVM010000001.1"/>
</dbReference>
<dbReference type="InterPro" id="IPR022417">
    <property type="entry name" value="Porphobilin_deaminase_N"/>
</dbReference>
<dbReference type="UniPathway" id="UPA00251">
    <property type="reaction ID" value="UER00319"/>
</dbReference>
<dbReference type="PROSITE" id="PS00533">
    <property type="entry name" value="PORPHOBILINOGEN_DEAM"/>
    <property type="match status" value="1"/>
</dbReference>
<dbReference type="FunFam" id="3.40.190.10:FF:000004">
    <property type="entry name" value="Porphobilinogen deaminase"/>
    <property type="match status" value="1"/>
</dbReference>
<dbReference type="OrthoDB" id="9810298at2"/>
<dbReference type="Pfam" id="PF01379">
    <property type="entry name" value="Porphobil_deam"/>
    <property type="match status" value="1"/>
</dbReference>
<reference evidence="11 12" key="1">
    <citation type="submission" date="2019-03" db="EMBL/GenBank/DDBJ databases">
        <title>Genomic Encyclopedia of Type Strains, Phase IV (KMG-IV): sequencing the most valuable type-strain genomes for metagenomic binning, comparative biology and taxonomic classification.</title>
        <authorList>
            <person name="Goeker M."/>
        </authorList>
    </citation>
    <scope>NUCLEOTIDE SEQUENCE [LARGE SCALE GENOMIC DNA]</scope>
    <source>
        <strain evidence="11 12">DSM 100048</strain>
    </source>
</reference>
<comment type="similarity">
    <text evidence="3 8">Belongs to the HMBS family.</text>
</comment>
<evidence type="ECO:0000256" key="7">
    <source>
        <dbReference type="ARBA" id="ARBA00048169"/>
    </source>
</evidence>
<dbReference type="PANTHER" id="PTHR11557">
    <property type="entry name" value="PORPHOBILINOGEN DEAMINASE"/>
    <property type="match status" value="1"/>
</dbReference>
<evidence type="ECO:0000256" key="8">
    <source>
        <dbReference type="HAMAP-Rule" id="MF_00260"/>
    </source>
</evidence>
<dbReference type="EC" id="2.5.1.61" evidence="8"/>
<dbReference type="SUPFAM" id="SSF53850">
    <property type="entry name" value="Periplasmic binding protein-like II"/>
    <property type="match status" value="1"/>
</dbReference>
<comment type="cofactor">
    <cofactor evidence="8">
        <name>dipyrromethane</name>
        <dbReference type="ChEBI" id="CHEBI:60342"/>
    </cofactor>
    <text evidence="8">Binds 1 dipyrromethane group covalently.</text>
</comment>
<dbReference type="GO" id="GO:0004418">
    <property type="term" value="F:hydroxymethylbilane synthase activity"/>
    <property type="evidence" value="ECO:0007669"/>
    <property type="project" value="UniProtKB-UniRule"/>
</dbReference>
<dbReference type="PANTHER" id="PTHR11557:SF0">
    <property type="entry name" value="PORPHOBILINOGEN DEAMINASE"/>
    <property type="match status" value="1"/>
</dbReference>
<proteinExistence type="inferred from homology"/>
<evidence type="ECO:0000313" key="11">
    <source>
        <dbReference type="EMBL" id="TCV01879.1"/>
    </source>
</evidence>
<dbReference type="FunFam" id="3.40.190.10:FF:000005">
    <property type="entry name" value="Porphobilinogen deaminase"/>
    <property type="match status" value="1"/>
</dbReference>
<dbReference type="GO" id="GO:0005737">
    <property type="term" value="C:cytoplasm"/>
    <property type="evidence" value="ECO:0007669"/>
    <property type="project" value="UniProtKB-UniRule"/>
</dbReference>
<dbReference type="PIRSF" id="PIRSF001438">
    <property type="entry name" value="4pyrrol_synth_OHMeBilane_synth"/>
    <property type="match status" value="1"/>
</dbReference>
<evidence type="ECO:0000259" key="9">
    <source>
        <dbReference type="Pfam" id="PF01379"/>
    </source>
</evidence>
<name>A0A4R3VE38_9BURK</name>
<keyword evidence="12" id="KW-1185">Reference proteome</keyword>
<organism evidence="11 12">
    <name type="scientific">Paracandidimonas soli</name>
    <dbReference type="NCBI Taxonomy" id="1917182"/>
    <lineage>
        <taxon>Bacteria</taxon>
        <taxon>Pseudomonadati</taxon>
        <taxon>Pseudomonadota</taxon>
        <taxon>Betaproteobacteria</taxon>
        <taxon>Burkholderiales</taxon>
        <taxon>Alcaligenaceae</taxon>
        <taxon>Paracandidimonas</taxon>
    </lineage>
</organism>
<dbReference type="PRINTS" id="PR00151">
    <property type="entry name" value="PORPHBDMNASE"/>
</dbReference>
<dbReference type="InterPro" id="IPR000860">
    <property type="entry name" value="HemC"/>
</dbReference>
<dbReference type="InterPro" id="IPR022419">
    <property type="entry name" value="Porphobilin_deaminase_cofac_BS"/>
</dbReference>
<dbReference type="EMBL" id="SMBX01000002">
    <property type="protein sequence ID" value="TCV01879.1"/>
    <property type="molecule type" value="Genomic_DNA"/>
</dbReference>
<gene>
    <name evidence="8" type="primary">hemC</name>
    <name evidence="11" type="ORF">EV686_102594</name>
</gene>
<evidence type="ECO:0000259" key="10">
    <source>
        <dbReference type="Pfam" id="PF03900"/>
    </source>
</evidence>
<evidence type="ECO:0000256" key="2">
    <source>
        <dbReference type="ARBA" id="ARBA00004735"/>
    </source>
</evidence>
<dbReference type="NCBIfam" id="TIGR00212">
    <property type="entry name" value="hemC"/>
    <property type="match status" value="1"/>
</dbReference>
<dbReference type="SUPFAM" id="SSF54782">
    <property type="entry name" value="Porphobilinogen deaminase (hydroxymethylbilane synthase), C-terminal domain"/>
    <property type="match status" value="1"/>
</dbReference>
<keyword evidence="6 8" id="KW-0627">Porphyrin biosynthesis</keyword>
<feature type="modified residue" description="S-(dipyrrolylmethanemethyl)cysteine" evidence="8">
    <location>
        <position position="246"/>
    </location>
</feature>
<evidence type="ECO:0000256" key="5">
    <source>
        <dbReference type="ARBA" id="ARBA00022679"/>
    </source>
</evidence>